<feature type="transmembrane region" description="Helical" evidence="1">
    <location>
        <begin position="84"/>
        <end position="113"/>
    </location>
</feature>
<proteinExistence type="predicted"/>
<keyword evidence="3" id="KW-1185">Reference proteome</keyword>
<accession>A0A8T1W6X2</accession>
<dbReference type="Proteomes" id="UP000694044">
    <property type="component" value="Unassembled WGS sequence"/>
</dbReference>
<dbReference type="AlphaFoldDB" id="A0A8T1W6X2"/>
<sequence>MEQEGDVHLQYGDPVNPTRTPWSYGGLRKLDPMSVARDPVRARYEGRGKMQVSGVRHHSVPVSARHTGDAVVAVVTALIGVMQIAALIAVMIAVVTAIGITVLIVVELAALIVI</sequence>
<dbReference type="EMBL" id="JAGDFM010000050">
    <property type="protein sequence ID" value="KAG7389041.1"/>
    <property type="molecule type" value="Genomic_DNA"/>
</dbReference>
<reference evidence="2" key="1">
    <citation type="submission" date="2021-02" db="EMBL/GenBank/DDBJ databases">
        <authorList>
            <person name="Palmer J.M."/>
        </authorList>
    </citation>
    <scope>NUCLEOTIDE SEQUENCE</scope>
    <source>
        <strain evidence="2">SCRP734</strain>
    </source>
</reference>
<evidence type="ECO:0000313" key="2">
    <source>
        <dbReference type="EMBL" id="KAG7389041.1"/>
    </source>
</evidence>
<protein>
    <submittedName>
        <fullName evidence="2">Uncharacterized protein</fullName>
    </submittedName>
</protein>
<keyword evidence="1" id="KW-0812">Transmembrane</keyword>
<evidence type="ECO:0000313" key="3">
    <source>
        <dbReference type="Proteomes" id="UP000694044"/>
    </source>
</evidence>
<comment type="caution">
    <text evidence="2">The sequence shown here is derived from an EMBL/GenBank/DDBJ whole genome shotgun (WGS) entry which is preliminary data.</text>
</comment>
<gene>
    <name evidence="2" type="ORF">PHYPSEUDO_011310</name>
</gene>
<name>A0A8T1W6X2_9STRA</name>
<organism evidence="2 3">
    <name type="scientific">Phytophthora pseudosyringae</name>
    <dbReference type="NCBI Taxonomy" id="221518"/>
    <lineage>
        <taxon>Eukaryota</taxon>
        <taxon>Sar</taxon>
        <taxon>Stramenopiles</taxon>
        <taxon>Oomycota</taxon>
        <taxon>Peronosporomycetes</taxon>
        <taxon>Peronosporales</taxon>
        <taxon>Peronosporaceae</taxon>
        <taxon>Phytophthora</taxon>
    </lineage>
</organism>
<evidence type="ECO:0000256" key="1">
    <source>
        <dbReference type="SAM" id="Phobius"/>
    </source>
</evidence>
<keyword evidence="1" id="KW-0472">Membrane</keyword>
<keyword evidence="1" id="KW-1133">Transmembrane helix</keyword>